<dbReference type="GO" id="GO:0004672">
    <property type="term" value="F:protein kinase activity"/>
    <property type="evidence" value="ECO:0007669"/>
    <property type="project" value="InterPro"/>
</dbReference>
<dbReference type="Pfam" id="PF03109">
    <property type="entry name" value="ABC1"/>
    <property type="match status" value="1"/>
</dbReference>
<dbReference type="RefSeq" id="WP_093754052.1">
    <property type="nucleotide sequence ID" value="NZ_FNNG01000012.1"/>
</dbReference>
<dbReference type="InterPro" id="IPR050154">
    <property type="entry name" value="UbiB_kinase"/>
</dbReference>
<evidence type="ECO:0000313" key="4">
    <source>
        <dbReference type="EMBL" id="SDX50681.1"/>
    </source>
</evidence>
<dbReference type="InterPro" id="IPR000719">
    <property type="entry name" value="Prot_kinase_dom"/>
</dbReference>
<dbReference type="SUPFAM" id="SSF56112">
    <property type="entry name" value="Protein kinase-like (PK-like)"/>
    <property type="match status" value="1"/>
</dbReference>
<keyword evidence="2" id="KW-0472">Membrane</keyword>
<dbReference type="GO" id="GO:0005524">
    <property type="term" value="F:ATP binding"/>
    <property type="evidence" value="ECO:0007669"/>
    <property type="project" value="InterPro"/>
</dbReference>
<dbReference type="Gene3D" id="3.30.200.20">
    <property type="entry name" value="Phosphorylase Kinase, domain 1"/>
    <property type="match status" value="1"/>
</dbReference>
<evidence type="ECO:0000313" key="5">
    <source>
        <dbReference type="Proteomes" id="UP000198828"/>
    </source>
</evidence>
<dbReference type="PROSITE" id="PS50011">
    <property type="entry name" value="PROTEIN_KINASE_DOM"/>
    <property type="match status" value="1"/>
</dbReference>
<organism evidence="4 5">
    <name type="scientific">Tepidimicrobium xylanilyticum</name>
    <dbReference type="NCBI Taxonomy" id="1123352"/>
    <lineage>
        <taxon>Bacteria</taxon>
        <taxon>Bacillati</taxon>
        <taxon>Bacillota</taxon>
        <taxon>Tissierellia</taxon>
        <taxon>Tissierellales</taxon>
        <taxon>Tepidimicrobiaceae</taxon>
        <taxon>Tepidimicrobium</taxon>
    </lineage>
</organism>
<evidence type="ECO:0000256" key="1">
    <source>
        <dbReference type="ARBA" id="ARBA00009670"/>
    </source>
</evidence>
<dbReference type="EMBL" id="FNNG01000012">
    <property type="protein sequence ID" value="SDX50681.1"/>
    <property type="molecule type" value="Genomic_DNA"/>
</dbReference>
<keyword evidence="4" id="KW-0830">Ubiquinone</keyword>
<feature type="transmembrane region" description="Helical" evidence="2">
    <location>
        <begin position="494"/>
        <end position="520"/>
    </location>
</feature>
<dbReference type="AlphaFoldDB" id="A0A1H3C995"/>
<dbReference type="Proteomes" id="UP000198828">
    <property type="component" value="Unassembled WGS sequence"/>
</dbReference>
<evidence type="ECO:0000259" key="3">
    <source>
        <dbReference type="PROSITE" id="PS50011"/>
    </source>
</evidence>
<evidence type="ECO:0000256" key="2">
    <source>
        <dbReference type="SAM" id="Phobius"/>
    </source>
</evidence>
<dbReference type="OrthoDB" id="9795390at2"/>
<protein>
    <submittedName>
        <fullName evidence="4">Ubiquinone biosynthesis protein</fullName>
    </submittedName>
</protein>
<dbReference type="PANTHER" id="PTHR10566:SF113">
    <property type="entry name" value="PROTEIN ACTIVITY OF BC1 COMPLEX KINASE 7, CHLOROPLASTIC"/>
    <property type="match status" value="1"/>
</dbReference>
<dbReference type="CDD" id="cd05121">
    <property type="entry name" value="ABC1_ADCK3-like"/>
    <property type="match status" value="1"/>
</dbReference>
<dbReference type="Gene3D" id="1.10.510.10">
    <property type="entry name" value="Transferase(Phosphotransferase) domain 1"/>
    <property type="match status" value="1"/>
</dbReference>
<gene>
    <name evidence="4" type="ORF">SAMN05660923_02424</name>
</gene>
<name>A0A1H3C995_9FIRM</name>
<feature type="domain" description="Protein kinase" evidence="3">
    <location>
        <begin position="98"/>
        <end position="466"/>
    </location>
</feature>
<proteinExistence type="inferred from homology"/>
<dbReference type="InterPro" id="IPR004147">
    <property type="entry name" value="ABC1_dom"/>
</dbReference>
<keyword evidence="2" id="KW-1133">Transmembrane helix</keyword>
<reference evidence="4 5" key="1">
    <citation type="submission" date="2016-10" db="EMBL/GenBank/DDBJ databases">
        <authorList>
            <person name="de Groot N.N."/>
        </authorList>
    </citation>
    <scope>NUCLEOTIDE SEQUENCE [LARGE SCALE GENOMIC DNA]</scope>
    <source>
        <strain evidence="4 5">DSM 23310</strain>
    </source>
</reference>
<comment type="similarity">
    <text evidence="1">Belongs to the protein kinase superfamily. ADCK protein kinase family.</text>
</comment>
<keyword evidence="5" id="KW-1185">Reference proteome</keyword>
<dbReference type="InterPro" id="IPR011009">
    <property type="entry name" value="Kinase-like_dom_sf"/>
</dbReference>
<feature type="transmembrane region" description="Helical" evidence="2">
    <location>
        <begin position="469"/>
        <end position="488"/>
    </location>
</feature>
<sequence>MENNYANKRFKEIISVALKHGFKNGIKDPKELRLALEELGPSFVKIGQILSTRPDILPIEYVNEFQKLQDNVRPQKFSIMKEIIEKELKFPIDEIFLDFNEVPIASASLSEVYLARLKSGEKVVVKVQRPFVKEKMLADIHILKKLSPFINFTTKEIVDVKKVIDELSQAAEKELNFIEEINNIIKFKENNRNIKFIRVPNVYREYCTSKVLVMDYISGIKIDNIDDLKKAGYDIEDIANKVIYNYFKQVFEDGFFHADPHPGNILISNGAISYIDFGLMGSLDLGLRKKLNELLEGVATKDLDLMVKSILKIGIIKSSIDLDKLYKDVDNLYNTYIDVPFHNYDIPQILDEILRVCKKNNITMPHNIVLLTKGVMTLQAVLAKINDELTIMEVALPYFKNRIIREKVKNLDLLEIITFLYTSFKSTLQLSSKVVDFINTGLEGRLKLGLEFKDVEENINELNKMVNRLIFAIIITGLLVSSSLVINANVGLKIYGISSIGIVGYLGAGLAGLLLLISIIKSGKL</sequence>
<accession>A0A1H3C995</accession>
<keyword evidence="2" id="KW-0812">Transmembrane</keyword>
<dbReference type="PANTHER" id="PTHR10566">
    <property type="entry name" value="CHAPERONE-ACTIVITY OF BC1 COMPLEX CABC1 -RELATED"/>
    <property type="match status" value="1"/>
</dbReference>